<dbReference type="SMART" id="SM00342">
    <property type="entry name" value="HTH_ARAC"/>
    <property type="match status" value="1"/>
</dbReference>
<evidence type="ECO:0000259" key="4">
    <source>
        <dbReference type="PROSITE" id="PS01124"/>
    </source>
</evidence>
<dbReference type="InterPro" id="IPR032687">
    <property type="entry name" value="AraC-type_N"/>
</dbReference>
<evidence type="ECO:0000313" key="6">
    <source>
        <dbReference type="Proteomes" id="UP000288983"/>
    </source>
</evidence>
<dbReference type="OrthoDB" id="5582699at2"/>
<name>A0A443ZTH8_9PSED</name>
<dbReference type="Proteomes" id="UP000288983">
    <property type="component" value="Unassembled WGS sequence"/>
</dbReference>
<keyword evidence="3" id="KW-0804">Transcription</keyword>
<dbReference type="InterPro" id="IPR018060">
    <property type="entry name" value="HTH_AraC"/>
</dbReference>
<dbReference type="PROSITE" id="PS01124">
    <property type="entry name" value="HTH_ARAC_FAMILY_2"/>
    <property type="match status" value="1"/>
</dbReference>
<dbReference type="InterPro" id="IPR009057">
    <property type="entry name" value="Homeodomain-like_sf"/>
</dbReference>
<keyword evidence="1" id="KW-0805">Transcription regulation</keyword>
<dbReference type="PANTHER" id="PTHR47894:SF1">
    <property type="entry name" value="HTH-TYPE TRANSCRIPTIONAL REGULATOR VQSM"/>
    <property type="match status" value="1"/>
</dbReference>
<protein>
    <submittedName>
        <fullName evidence="5">AraC family transcriptional regulator</fullName>
    </submittedName>
</protein>
<dbReference type="SUPFAM" id="SSF46689">
    <property type="entry name" value="Homeodomain-like"/>
    <property type="match status" value="1"/>
</dbReference>
<dbReference type="EMBL" id="QJRG01000042">
    <property type="protein sequence ID" value="RWU22937.1"/>
    <property type="molecule type" value="Genomic_DNA"/>
</dbReference>
<gene>
    <name evidence="5" type="ORF">DM813_12115</name>
</gene>
<dbReference type="InterPro" id="IPR020449">
    <property type="entry name" value="Tscrpt_reg_AraC-type_HTH"/>
</dbReference>
<reference evidence="5 6" key="1">
    <citation type="submission" date="2018-06" db="EMBL/GenBank/DDBJ databases">
        <title>Bacteria isolated from soil of Wuhan.</title>
        <authorList>
            <person name="Wei X."/>
            <person name="Chunhua H."/>
        </authorList>
    </citation>
    <scope>NUCLEOTIDE SEQUENCE [LARGE SCALE GENOMIC DNA]</scope>
    <source>
        <strain evidence="6">xwS2</strain>
    </source>
</reference>
<organism evidence="5 6">
    <name type="scientific">Pseudomonas alkylphenolica</name>
    <dbReference type="NCBI Taxonomy" id="237609"/>
    <lineage>
        <taxon>Bacteria</taxon>
        <taxon>Pseudomonadati</taxon>
        <taxon>Pseudomonadota</taxon>
        <taxon>Gammaproteobacteria</taxon>
        <taxon>Pseudomonadales</taxon>
        <taxon>Pseudomonadaceae</taxon>
        <taxon>Pseudomonas</taxon>
    </lineage>
</organism>
<keyword evidence="2" id="KW-0238">DNA-binding</keyword>
<dbReference type="Pfam" id="PF12833">
    <property type="entry name" value="HTH_18"/>
    <property type="match status" value="1"/>
</dbReference>
<evidence type="ECO:0000256" key="1">
    <source>
        <dbReference type="ARBA" id="ARBA00023015"/>
    </source>
</evidence>
<evidence type="ECO:0000313" key="5">
    <source>
        <dbReference type="EMBL" id="RWU22937.1"/>
    </source>
</evidence>
<dbReference type="GO" id="GO:0000976">
    <property type="term" value="F:transcription cis-regulatory region binding"/>
    <property type="evidence" value="ECO:0007669"/>
    <property type="project" value="TreeGrafter"/>
</dbReference>
<dbReference type="Pfam" id="PF12625">
    <property type="entry name" value="Arabinose_bd"/>
    <property type="match status" value="1"/>
</dbReference>
<evidence type="ECO:0000256" key="2">
    <source>
        <dbReference type="ARBA" id="ARBA00023125"/>
    </source>
</evidence>
<dbReference type="Gene3D" id="1.10.10.60">
    <property type="entry name" value="Homeodomain-like"/>
    <property type="match status" value="1"/>
</dbReference>
<proteinExistence type="predicted"/>
<feature type="domain" description="HTH araC/xylS-type" evidence="4">
    <location>
        <begin position="233"/>
        <end position="331"/>
    </location>
</feature>
<evidence type="ECO:0000256" key="3">
    <source>
        <dbReference type="ARBA" id="ARBA00023163"/>
    </source>
</evidence>
<dbReference type="GO" id="GO:0003700">
    <property type="term" value="F:DNA-binding transcription factor activity"/>
    <property type="evidence" value="ECO:0007669"/>
    <property type="project" value="InterPro"/>
</dbReference>
<dbReference type="GO" id="GO:0005829">
    <property type="term" value="C:cytosol"/>
    <property type="evidence" value="ECO:0007669"/>
    <property type="project" value="TreeGrafter"/>
</dbReference>
<dbReference type="PRINTS" id="PR00032">
    <property type="entry name" value="HTHARAC"/>
</dbReference>
<dbReference type="PANTHER" id="PTHR47894">
    <property type="entry name" value="HTH-TYPE TRANSCRIPTIONAL REGULATOR GADX"/>
    <property type="match status" value="1"/>
</dbReference>
<comment type="caution">
    <text evidence="5">The sequence shown here is derived from an EMBL/GenBank/DDBJ whole genome shotgun (WGS) entry which is preliminary data.</text>
</comment>
<dbReference type="RefSeq" id="WP_128323604.1">
    <property type="nucleotide sequence ID" value="NZ_QJRG01000042.1"/>
</dbReference>
<accession>A0A443ZTH8</accession>
<dbReference type="AlphaFoldDB" id="A0A443ZTH8"/>
<sequence>MPTIDTIATWAQVIARTLEARGIAAAPLLREAGISRCNLHDPNQRIALQAMSAFWRAAQRVSADECFGLLAAQHSYPTDFHGLFFAAQSSATVIEALERGVRFAPVITTSAALRLVRGPHTTRMIYGVAAGAEVEQVATEASIACAVRFTRQTWVDLPIVHGVRLARPAPQDPQRWARLLGCPVRFDAGENAIEYNSRWLDAPLTTANQAVAQGLDSVLNDYLERQQRLNLPQQVRSAIIRYLPLGEVQQSRVAEELGMSVRNMHRYLLKHATSFKALLDDCRRQLAFSYLRQTDCSINEICYRLGFNEPSSFNRAFRRWTGESPGKWRRDDVPALPERFLPRSLPAPAALDQAFAIAV</sequence>